<keyword evidence="3" id="KW-1185">Reference proteome</keyword>
<name>S3ZUW0_9ACTN</name>
<dbReference type="Proteomes" id="UP000014629">
    <property type="component" value="Unassembled WGS sequence"/>
</dbReference>
<comment type="caution">
    <text evidence="2">The sequence shown here is derived from an EMBL/GenBank/DDBJ whole genome shotgun (WGS) entry which is preliminary data.</text>
</comment>
<accession>S3ZUW0</accession>
<evidence type="ECO:0000313" key="2">
    <source>
        <dbReference type="EMBL" id="EPH42195.1"/>
    </source>
</evidence>
<reference evidence="2 3" key="1">
    <citation type="submission" date="2013-02" db="EMBL/GenBank/DDBJ databases">
        <title>Draft Genome Sequence of Streptomyces aurantiacus, Which Produces Setomimycin.</title>
        <authorList>
            <person name="Gruening B.A."/>
            <person name="Praeg A."/>
            <person name="Erxleben A."/>
            <person name="Guenther S."/>
            <person name="Mueller M."/>
        </authorList>
    </citation>
    <scope>NUCLEOTIDE SEQUENCE [LARGE SCALE GENOMIC DNA]</scope>
    <source>
        <strain evidence="2 3">JA 4570</strain>
    </source>
</reference>
<evidence type="ECO:0000256" key="1">
    <source>
        <dbReference type="SAM" id="MobiDB-lite"/>
    </source>
</evidence>
<feature type="region of interest" description="Disordered" evidence="1">
    <location>
        <begin position="1"/>
        <end position="36"/>
    </location>
</feature>
<organism evidence="2 3">
    <name type="scientific">Streptomyces aurantiacus JA 4570</name>
    <dbReference type="NCBI Taxonomy" id="1286094"/>
    <lineage>
        <taxon>Bacteria</taxon>
        <taxon>Bacillati</taxon>
        <taxon>Actinomycetota</taxon>
        <taxon>Actinomycetes</taxon>
        <taxon>Kitasatosporales</taxon>
        <taxon>Streptomycetaceae</taxon>
        <taxon>Streptomyces</taxon>
        <taxon>Streptomyces aurantiacus group</taxon>
    </lineage>
</organism>
<dbReference type="AlphaFoldDB" id="S3ZUW0"/>
<protein>
    <submittedName>
        <fullName evidence="2">Uncharacterized protein</fullName>
    </submittedName>
</protein>
<sequence length="36" mass="3589">MSGVPHTSPVSPCERQSVAEAVIVRDGRPGRGGAGA</sequence>
<proteinExistence type="predicted"/>
<dbReference type="EMBL" id="AOPZ01000248">
    <property type="protein sequence ID" value="EPH42195.1"/>
    <property type="molecule type" value="Genomic_DNA"/>
</dbReference>
<gene>
    <name evidence="2" type="ORF">STRAU_4765</name>
</gene>
<evidence type="ECO:0000313" key="3">
    <source>
        <dbReference type="Proteomes" id="UP000014629"/>
    </source>
</evidence>